<keyword evidence="8" id="KW-0966">Cell projection</keyword>
<dbReference type="GO" id="GO:0005886">
    <property type="term" value="C:plasma membrane"/>
    <property type="evidence" value="ECO:0007669"/>
    <property type="project" value="UniProtKB-SubCell"/>
</dbReference>
<dbReference type="AlphaFoldDB" id="A0A1Y5HW44"/>
<evidence type="ECO:0000256" key="4">
    <source>
        <dbReference type="ARBA" id="ARBA00023136"/>
    </source>
</evidence>
<organism evidence="8 9">
    <name type="scientific">Oleispira antarctica</name>
    <dbReference type="NCBI Taxonomy" id="188908"/>
    <lineage>
        <taxon>Bacteria</taxon>
        <taxon>Pseudomonadati</taxon>
        <taxon>Pseudomonadota</taxon>
        <taxon>Gammaproteobacteria</taxon>
        <taxon>Oceanospirillales</taxon>
        <taxon>Oceanospirillaceae</taxon>
        <taxon>Oleispira</taxon>
    </lineage>
</organism>
<evidence type="ECO:0000256" key="6">
    <source>
        <dbReference type="ARBA" id="ARBA00037937"/>
    </source>
</evidence>
<keyword evidence="3 7" id="KW-1133">Transmembrane helix</keyword>
<evidence type="ECO:0000256" key="3">
    <source>
        <dbReference type="ARBA" id="ARBA00022989"/>
    </source>
</evidence>
<keyword evidence="8" id="KW-0969">Cilium</keyword>
<comment type="caution">
    <text evidence="8">The sequence shown here is derived from an EMBL/GenBank/DDBJ whole genome shotgun (WGS) entry which is preliminary data.</text>
</comment>
<dbReference type="EMBL" id="MABE01000028">
    <property type="protein sequence ID" value="OUS41536.1"/>
    <property type="molecule type" value="Genomic_DNA"/>
</dbReference>
<dbReference type="PANTHER" id="PTHR38766">
    <property type="entry name" value="FLAGELLAR PROTEIN FLIO"/>
    <property type="match status" value="1"/>
</dbReference>
<evidence type="ECO:0000256" key="1">
    <source>
        <dbReference type="ARBA" id="ARBA00022475"/>
    </source>
</evidence>
<dbReference type="Proteomes" id="UP000227088">
    <property type="component" value="Unassembled WGS sequence"/>
</dbReference>
<dbReference type="InterPro" id="IPR022781">
    <property type="entry name" value="Flagellar_biosynth_FliO"/>
</dbReference>
<comment type="subcellular location">
    <subcellularLocation>
        <location evidence="7">Cell membrane</location>
    </subcellularLocation>
    <subcellularLocation>
        <location evidence="7">Bacterial flagellum basal body</location>
    </subcellularLocation>
</comment>
<dbReference type="NCBIfam" id="TIGR03500">
    <property type="entry name" value="FliO_TIGR"/>
    <property type="match status" value="1"/>
</dbReference>
<reference evidence="9" key="1">
    <citation type="journal article" date="2017" name="Proc. Natl. Acad. Sci. U.S.A.">
        <title>Simulation of Deepwater Horizon oil plume reveals substrate specialization within a complex community of hydrocarbon degraders.</title>
        <authorList>
            <person name="Hu P."/>
            <person name="Dubinsky E.A."/>
            <person name="Probst A.J."/>
            <person name="Wang J."/>
            <person name="Sieber C.M.K."/>
            <person name="Tom L.M."/>
            <person name="Gardinali P."/>
            <person name="Banfield J.F."/>
            <person name="Atlas R.M."/>
            <person name="Andersen G.L."/>
        </authorList>
    </citation>
    <scope>NUCLEOTIDE SEQUENCE [LARGE SCALE GENOMIC DNA]</scope>
</reference>
<keyword evidence="4 7" id="KW-0472">Membrane</keyword>
<dbReference type="PANTHER" id="PTHR38766:SF1">
    <property type="entry name" value="FLAGELLAR PROTEIN FLIO"/>
    <property type="match status" value="1"/>
</dbReference>
<dbReference type="GO" id="GO:0044781">
    <property type="term" value="P:bacterial-type flagellum organization"/>
    <property type="evidence" value="ECO:0007669"/>
    <property type="project" value="UniProtKB-UniRule"/>
</dbReference>
<accession>A0A1Y5HW44</accession>
<proteinExistence type="inferred from homology"/>
<feature type="non-terminal residue" evidence="8">
    <location>
        <position position="1"/>
    </location>
</feature>
<feature type="transmembrane region" description="Helical" evidence="7">
    <location>
        <begin position="42"/>
        <end position="60"/>
    </location>
</feature>
<name>A0A1Y5HW44_OLEAN</name>
<dbReference type="Pfam" id="PF04347">
    <property type="entry name" value="FliO"/>
    <property type="match status" value="1"/>
</dbReference>
<keyword evidence="8" id="KW-0282">Flagellum</keyword>
<dbReference type="InterPro" id="IPR052205">
    <property type="entry name" value="FliO/MopB"/>
</dbReference>
<evidence type="ECO:0000256" key="2">
    <source>
        <dbReference type="ARBA" id="ARBA00022692"/>
    </source>
</evidence>
<keyword evidence="1 7" id="KW-1003">Cell membrane</keyword>
<evidence type="ECO:0000256" key="7">
    <source>
        <dbReference type="RuleBase" id="RU362064"/>
    </source>
</evidence>
<keyword evidence="2 7" id="KW-0812">Transmembrane</keyword>
<sequence length="148" mass="16126">FSVYVKNKTWQAIIFIVALMPAWLQAEEVVSPPDPMSSAVRVVFTLAGMIALIFLLAYFAKRLQGMNKSGMGGAFSGQGKMIQTLATVSLGLKEKVSLIQVGEQQLLIGITAQSIQTLLVLDTPIKQQDIEKQTPAFQAIFKKALNKA</sequence>
<protein>
    <recommendedName>
        <fullName evidence="7">Flagellar protein</fullName>
    </recommendedName>
</protein>
<evidence type="ECO:0000313" key="9">
    <source>
        <dbReference type="Proteomes" id="UP000227088"/>
    </source>
</evidence>
<dbReference type="GO" id="GO:0009425">
    <property type="term" value="C:bacterial-type flagellum basal body"/>
    <property type="evidence" value="ECO:0007669"/>
    <property type="project" value="UniProtKB-SubCell"/>
</dbReference>
<gene>
    <name evidence="8" type="ORF">A9R00_00430</name>
</gene>
<evidence type="ECO:0000313" key="8">
    <source>
        <dbReference type="EMBL" id="OUS41536.1"/>
    </source>
</evidence>
<keyword evidence="5 7" id="KW-0975">Bacterial flagellum</keyword>
<evidence type="ECO:0000256" key="5">
    <source>
        <dbReference type="ARBA" id="ARBA00023143"/>
    </source>
</evidence>
<comment type="similarity">
    <text evidence="6 7">Belongs to the FliO/MopB family.</text>
</comment>